<feature type="compositionally biased region" description="Low complexity" evidence="2">
    <location>
        <begin position="115"/>
        <end position="130"/>
    </location>
</feature>
<evidence type="ECO:0000256" key="2">
    <source>
        <dbReference type="SAM" id="MobiDB-lite"/>
    </source>
</evidence>
<keyword evidence="4" id="KW-1185">Reference proteome</keyword>
<feature type="compositionally biased region" description="Low complexity" evidence="2">
    <location>
        <begin position="634"/>
        <end position="644"/>
    </location>
</feature>
<reference evidence="3 4" key="1">
    <citation type="journal article" date="2023" name="Proc. Natl. Acad. Sci. U.S.A.">
        <title>A global phylogenomic analysis of the shiitake genus Lentinula.</title>
        <authorList>
            <person name="Sierra-Patev S."/>
            <person name="Min B."/>
            <person name="Naranjo-Ortiz M."/>
            <person name="Looney B."/>
            <person name="Konkel Z."/>
            <person name="Slot J.C."/>
            <person name="Sakamoto Y."/>
            <person name="Steenwyk J.L."/>
            <person name="Rokas A."/>
            <person name="Carro J."/>
            <person name="Camarero S."/>
            <person name="Ferreira P."/>
            <person name="Molpeceres G."/>
            <person name="Ruiz-Duenas F.J."/>
            <person name="Serrano A."/>
            <person name="Henrissat B."/>
            <person name="Drula E."/>
            <person name="Hughes K.W."/>
            <person name="Mata J.L."/>
            <person name="Ishikawa N.K."/>
            <person name="Vargas-Isla R."/>
            <person name="Ushijima S."/>
            <person name="Smith C.A."/>
            <person name="Donoghue J."/>
            <person name="Ahrendt S."/>
            <person name="Andreopoulos W."/>
            <person name="He G."/>
            <person name="LaButti K."/>
            <person name="Lipzen A."/>
            <person name="Ng V."/>
            <person name="Riley R."/>
            <person name="Sandor L."/>
            <person name="Barry K."/>
            <person name="Martinez A.T."/>
            <person name="Xiao Y."/>
            <person name="Gibbons J.G."/>
            <person name="Terashima K."/>
            <person name="Grigoriev I.V."/>
            <person name="Hibbett D."/>
        </authorList>
    </citation>
    <scope>NUCLEOTIDE SEQUENCE [LARGE SCALE GENOMIC DNA]</scope>
    <source>
        <strain evidence="3 4">TFB7810</strain>
    </source>
</reference>
<feature type="compositionally biased region" description="Basic and acidic residues" evidence="2">
    <location>
        <begin position="33"/>
        <end position="42"/>
    </location>
</feature>
<sequence>MTNKSLNSPSFYRFSRMAFGLRLKSQSASPSPRIRDTTKPNEDSDWYTPYNGPYEPPRDTYSHGKDHLRDSWGDPVVDGQLRIDEENPMLDDVELINRYGNWNLADERKGRPRARTQSSVSGRTVSSGTVDPGRVSMATGRRSTVSHVGNNPPVPSYISLAGGVGESPVPNPRYVRDTAPSTTKRKSLASLFTFNSSSRKHASSPKTERQYVPSTPSRLSGQGRHSGGLSKLPEIPNLPPDPLAAAEVLRASAATGEEEYYDTYYSTLINQPPNNHQIIHQPDPTPNTLKVSSSPQSPPNSEPSSATHPYAYAFSTSTPPAADTPRSAPAPRTHFERTPIYHTYPEKPRMVSPPQIANAHSIPQTKSYLPAHTLSLKNSISSPDLRAHPRSKSLLPKGKEKWLSAETWCDALLFPRPRFKFRQDRDVSDSTHSESGRIVSPPGSPVLGYFSNANAAQPSITSRVLAHSRSMVDLSQPIAEPSTLPRSAAHPLPDLLQVPLTHDQSSPSRAPRPKSWALDDLALPSPVPSLARVLEEGQILEHQRKKWQAQAISSFQNHRARSLSRTRTKSLTSKPPKKDSSRLDFLAARGLLGDQNIIPIAVVKPRQRSDSQTESRGTTIGQTSSHHHHHHHTSSLSKTLTKSSNKTHSRNHSRAESIGKAVQMVKNTANHLCAFDGEGVSPAEERIASLEGALKNNTTKVISLADPAQMYIESPLPSRNGHSISPTPSGISESRMGIALTTPPMTEENFEPIRLPAHPYAQGGYSFYTPTRDFQSNARAEPAQSQGQPPEEPRVQNQTLAPPSRHPYAKAGSSSRDSYQSEIKIMPRLRSDSNVPPPQKMWAQWSSGVVQEILPNELQYSPYLPDRNSMLADDSPVRKQVRNSSPIYDTAGVGEALAFAAMQRYSRDSGLGTSEEHTPAQVEYEAGSTSSSIRYRKTTQYDVTRPLYLLKTVAPSPLQTAITTTPTPPSEPTRQESSDSIGNQSSDSSPPMSPPPPLGNVDDLASFHDLFYRPSISRNVSNDGVVSAHMNGIPWDVNSAGQRGSGLTSIARQLTEDLSETRDSLKQSISLRSHSSLSALRHSLYEARTPPADSNMRFVFSDLPETASLNTNGERKNLQANILTFEPSVQIPEDVESSRASSPSRSPVDKEDDLDEFRVGQIESNITPPAVSGVSRLSLTGQMAFAIGGDMRPEHLDDEEAPPSTARLTTAHSSLQPPSSGLTRSSYMTTSDGSRMSGLSDFPDPPPQPLTPAHMSLLSSYFDNMITEKEIADVRTYGHVKPATRSRSGSVLTSRPETQATRPPADIPDRRDQGPSLDGNEEIDELIATLSPSRP</sequence>
<feature type="region of interest" description="Disordered" evidence="2">
    <location>
        <begin position="1276"/>
        <end position="1335"/>
    </location>
</feature>
<feature type="region of interest" description="Disordered" evidence="2">
    <location>
        <begin position="498"/>
        <end position="517"/>
    </location>
</feature>
<feature type="region of interest" description="Disordered" evidence="2">
    <location>
        <begin position="909"/>
        <end position="931"/>
    </location>
</feature>
<organism evidence="3 4">
    <name type="scientific">Lentinula detonsa</name>
    <dbReference type="NCBI Taxonomy" id="2804962"/>
    <lineage>
        <taxon>Eukaryota</taxon>
        <taxon>Fungi</taxon>
        <taxon>Dikarya</taxon>
        <taxon>Basidiomycota</taxon>
        <taxon>Agaricomycotina</taxon>
        <taxon>Agaricomycetes</taxon>
        <taxon>Agaricomycetidae</taxon>
        <taxon>Agaricales</taxon>
        <taxon>Marasmiineae</taxon>
        <taxon>Omphalotaceae</taxon>
        <taxon>Lentinula</taxon>
    </lineage>
</organism>
<evidence type="ECO:0000313" key="3">
    <source>
        <dbReference type="EMBL" id="KAJ3744698.1"/>
    </source>
</evidence>
<gene>
    <name evidence="3" type="ORF">DFH05DRAFT_1445372</name>
</gene>
<feature type="compositionally biased region" description="Low complexity" evidence="2">
    <location>
        <begin position="978"/>
        <end position="990"/>
    </location>
</feature>
<feature type="compositionally biased region" description="Polar residues" evidence="2">
    <location>
        <begin position="1206"/>
        <end position="1234"/>
    </location>
</feature>
<feature type="compositionally biased region" description="Polar residues" evidence="2">
    <location>
        <begin position="1285"/>
        <end position="1301"/>
    </location>
</feature>
<feature type="region of interest" description="Disordered" evidence="2">
    <location>
        <begin position="1192"/>
        <end position="1253"/>
    </location>
</feature>
<feature type="compositionally biased region" description="Basic and acidic residues" evidence="2">
    <location>
        <begin position="56"/>
        <end position="72"/>
    </location>
</feature>
<accession>A0A9W8P0R2</accession>
<dbReference type="Proteomes" id="UP001142393">
    <property type="component" value="Unassembled WGS sequence"/>
</dbReference>
<feature type="region of interest" description="Disordered" evidence="2">
    <location>
        <begin position="959"/>
        <end position="1002"/>
    </location>
</feature>
<evidence type="ECO:0000313" key="4">
    <source>
        <dbReference type="Proteomes" id="UP001142393"/>
    </source>
</evidence>
<protein>
    <submittedName>
        <fullName evidence="3">Uncharacterized protein</fullName>
    </submittedName>
</protein>
<feature type="region of interest" description="Disordered" evidence="2">
    <location>
        <begin position="715"/>
        <end position="734"/>
    </location>
</feature>
<feature type="compositionally biased region" description="Polar residues" evidence="2">
    <location>
        <begin position="768"/>
        <end position="788"/>
    </location>
</feature>
<feature type="compositionally biased region" description="Polar residues" evidence="2">
    <location>
        <begin position="720"/>
        <end position="732"/>
    </location>
</feature>
<feature type="compositionally biased region" description="Basic residues" evidence="2">
    <location>
        <begin position="558"/>
        <end position="568"/>
    </location>
</feature>
<dbReference type="EMBL" id="JANVFU010000006">
    <property type="protein sequence ID" value="KAJ3744698.1"/>
    <property type="molecule type" value="Genomic_DNA"/>
</dbReference>
<name>A0A9W8P0R2_9AGAR</name>
<comment type="caution">
    <text evidence="3">The sequence shown here is derived from an EMBL/GenBank/DDBJ whole genome shotgun (WGS) entry which is preliminary data.</text>
</comment>
<feature type="region of interest" description="Disordered" evidence="2">
    <location>
        <begin position="24"/>
        <end position="76"/>
    </location>
</feature>
<feature type="region of interest" description="Disordered" evidence="2">
    <location>
        <begin position="272"/>
        <end position="333"/>
    </location>
</feature>
<feature type="region of interest" description="Disordered" evidence="2">
    <location>
        <begin position="551"/>
        <end position="583"/>
    </location>
</feature>
<feature type="region of interest" description="Disordered" evidence="2">
    <location>
        <begin position="1129"/>
        <end position="1153"/>
    </location>
</feature>
<keyword evidence="1" id="KW-0945">Host-virus interaction</keyword>
<dbReference type="PANTHER" id="PTHR13037">
    <property type="entry name" value="FORMIN"/>
    <property type="match status" value="1"/>
</dbReference>
<evidence type="ECO:0000256" key="1">
    <source>
        <dbReference type="ARBA" id="ARBA00022581"/>
    </source>
</evidence>
<feature type="region of interest" description="Disordered" evidence="2">
    <location>
        <begin position="108"/>
        <end position="238"/>
    </location>
</feature>
<proteinExistence type="predicted"/>
<feature type="region of interest" description="Disordered" evidence="2">
    <location>
        <begin position="764"/>
        <end position="820"/>
    </location>
</feature>
<feature type="region of interest" description="Disordered" evidence="2">
    <location>
        <begin position="602"/>
        <end position="657"/>
    </location>
</feature>
<dbReference type="PANTHER" id="PTHR13037:SF24">
    <property type="entry name" value="POLYCOMB PROTEIN PCL-RELATED"/>
    <property type="match status" value="1"/>
</dbReference>